<dbReference type="Proteomes" id="UP000824469">
    <property type="component" value="Unassembled WGS sequence"/>
</dbReference>
<comment type="caution">
    <text evidence="2">The sequence shown here is derived from an EMBL/GenBank/DDBJ whole genome shotgun (WGS) entry which is preliminary data.</text>
</comment>
<evidence type="ECO:0000313" key="2">
    <source>
        <dbReference type="EMBL" id="KAH9308066.1"/>
    </source>
</evidence>
<name>A0AA38FQ91_TAXCH</name>
<keyword evidence="3" id="KW-1185">Reference proteome</keyword>
<reference evidence="2 3" key="1">
    <citation type="journal article" date="2021" name="Nat. Plants">
        <title>The Taxus genome provides insights into paclitaxel biosynthesis.</title>
        <authorList>
            <person name="Xiong X."/>
            <person name="Gou J."/>
            <person name="Liao Q."/>
            <person name="Li Y."/>
            <person name="Zhou Q."/>
            <person name="Bi G."/>
            <person name="Li C."/>
            <person name="Du R."/>
            <person name="Wang X."/>
            <person name="Sun T."/>
            <person name="Guo L."/>
            <person name="Liang H."/>
            <person name="Lu P."/>
            <person name="Wu Y."/>
            <person name="Zhang Z."/>
            <person name="Ro D.K."/>
            <person name="Shang Y."/>
            <person name="Huang S."/>
            <person name="Yan J."/>
        </authorList>
    </citation>
    <scope>NUCLEOTIDE SEQUENCE [LARGE SCALE GENOMIC DNA]</scope>
    <source>
        <strain evidence="2">Ta-2019</strain>
    </source>
</reference>
<evidence type="ECO:0000313" key="3">
    <source>
        <dbReference type="Proteomes" id="UP000824469"/>
    </source>
</evidence>
<gene>
    <name evidence="2" type="ORF">KI387_035977</name>
</gene>
<protein>
    <submittedName>
        <fullName evidence="2">Uncharacterized protein</fullName>
    </submittedName>
</protein>
<feature type="compositionally biased region" description="Basic and acidic residues" evidence="1">
    <location>
        <begin position="52"/>
        <end position="63"/>
    </location>
</feature>
<feature type="non-terminal residue" evidence="2">
    <location>
        <position position="92"/>
    </location>
</feature>
<sequence>ILEYHPHKKKDHLPGTENVLFVYPSSMDMFKKQFKHLEEHYDKGYTCEPLQREHSSLPREQPSEMRGVVGSQKEQGLNNVMKMSPKAHTIFQ</sequence>
<dbReference type="AlphaFoldDB" id="A0AA38FQ91"/>
<accession>A0AA38FQ91</accession>
<proteinExistence type="predicted"/>
<feature type="region of interest" description="Disordered" evidence="1">
    <location>
        <begin position="52"/>
        <end position="92"/>
    </location>
</feature>
<organism evidence="2 3">
    <name type="scientific">Taxus chinensis</name>
    <name type="common">Chinese yew</name>
    <name type="synonym">Taxus wallichiana var. chinensis</name>
    <dbReference type="NCBI Taxonomy" id="29808"/>
    <lineage>
        <taxon>Eukaryota</taxon>
        <taxon>Viridiplantae</taxon>
        <taxon>Streptophyta</taxon>
        <taxon>Embryophyta</taxon>
        <taxon>Tracheophyta</taxon>
        <taxon>Spermatophyta</taxon>
        <taxon>Pinopsida</taxon>
        <taxon>Pinidae</taxon>
        <taxon>Conifers II</taxon>
        <taxon>Cupressales</taxon>
        <taxon>Taxaceae</taxon>
        <taxon>Taxus</taxon>
    </lineage>
</organism>
<feature type="non-terminal residue" evidence="2">
    <location>
        <position position="1"/>
    </location>
</feature>
<dbReference type="EMBL" id="JAHRHJ020000007">
    <property type="protein sequence ID" value="KAH9308066.1"/>
    <property type="molecule type" value="Genomic_DNA"/>
</dbReference>
<evidence type="ECO:0000256" key="1">
    <source>
        <dbReference type="SAM" id="MobiDB-lite"/>
    </source>
</evidence>